<reference evidence="2" key="1">
    <citation type="journal article" date="2003" name="Genome Biol.">
        <title>An integrated gene annotation and transcriptional profiling approach towards the full gene content of the Drosophila genome.</title>
        <authorList>
            <person name="Hild M."/>
            <person name="Beckmann B."/>
            <person name="Haas S.A."/>
            <person name="Koch B."/>
            <person name="Solovyev V."/>
            <person name="Busold C."/>
            <person name="Fellenberg K."/>
            <person name="Boutros M."/>
            <person name="Vingron M."/>
            <person name="Sauer F."/>
            <person name="Hoheisel J.D."/>
            <person name="Paro R."/>
        </authorList>
    </citation>
    <scope>NUCLEOTIDE SEQUENCE</scope>
</reference>
<feature type="region of interest" description="Disordered" evidence="1">
    <location>
        <begin position="19"/>
        <end position="45"/>
    </location>
</feature>
<sequence length="232" mass="25474">MSRICKKYDVKRIEDDPLLPPTNQLWGCQQKQRPDRRDNNSSSSTRRLFSHLIVRTAAFGAPIGGNGNNSGAQWRTLGPFANQSSAYPHPLSPGPAQNCGTVCSAPRQSQSPVLLPVVVPLSPSPKKQRRATGRHNRLSKSSLWMHSEKLGSVPHALCQCGVGSGEWASHPFALGGLLPTSCRLGDRRQWLASPTQKFATIPERAAATCYALWRLRTTKCPLRTGNCRHFDA</sequence>
<organism evidence="2">
    <name type="scientific">Drosophila melanogaster</name>
    <name type="common">Fruit fly</name>
    <dbReference type="NCBI Taxonomy" id="7227"/>
    <lineage>
        <taxon>Eukaryota</taxon>
        <taxon>Metazoa</taxon>
        <taxon>Ecdysozoa</taxon>
        <taxon>Arthropoda</taxon>
        <taxon>Hexapoda</taxon>
        <taxon>Insecta</taxon>
        <taxon>Pterygota</taxon>
        <taxon>Neoptera</taxon>
        <taxon>Endopterygota</taxon>
        <taxon>Diptera</taxon>
        <taxon>Brachycera</taxon>
        <taxon>Muscomorpha</taxon>
        <taxon>Ephydroidea</taxon>
        <taxon>Drosophilidae</taxon>
        <taxon>Drosophila</taxon>
        <taxon>Sophophora</taxon>
    </lineage>
</organism>
<protein>
    <submittedName>
        <fullName evidence="2">HDC14054</fullName>
    </submittedName>
</protein>
<name>Q6IJW7_DROME</name>
<gene>
    <name evidence="2" type="ORF">HDC14054</name>
</gene>
<evidence type="ECO:0000256" key="1">
    <source>
        <dbReference type="SAM" id="MobiDB-lite"/>
    </source>
</evidence>
<proteinExistence type="predicted"/>
<evidence type="ECO:0000313" key="2">
    <source>
        <dbReference type="EMBL" id="DAA04105.1"/>
    </source>
</evidence>
<dbReference type="EMBL" id="BK002599">
    <property type="protein sequence ID" value="DAA04105.1"/>
    <property type="molecule type" value="Genomic_DNA"/>
</dbReference>
<accession>Q6IJW7</accession>
<dbReference type="AlphaFoldDB" id="Q6IJW7"/>
<feature type="compositionally biased region" description="Polar residues" evidence="1">
    <location>
        <begin position="21"/>
        <end position="31"/>
    </location>
</feature>